<comment type="caution">
    <text evidence="1">The sequence shown here is derived from an EMBL/GenBank/DDBJ whole genome shotgun (WGS) entry which is preliminary data.</text>
</comment>
<gene>
    <name evidence="1" type="ORF">SsS58_02255</name>
</gene>
<dbReference type="Gene3D" id="3.40.50.300">
    <property type="entry name" value="P-loop containing nucleotide triphosphate hydrolases"/>
    <property type="match status" value="1"/>
</dbReference>
<accession>A0A100JLU5</accession>
<protein>
    <submittedName>
        <fullName evidence="1">Phage Terminase</fullName>
    </submittedName>
</protein>
<dbReference type="RefSeq" id="WP_059079754.1">
    <property type="nucleotide sequence ID" value="NZ_BCMM01000008.1"/>
</dbReference>
<sequence length="513" mass="57088">MTTDSTTWRPPTEYAEQLQELYGLDCPPLWGTPRRLENPTLGGKAAAVMKAMGFTPMPWQRYVLDVALELDPVTGVFVHRRVGLSVPRQQGKTEQLLAVMIHRTMAYQRARVMYAAQNRVMARERFEDEFWEKIKGSKLAPRFRVRLANGNEAIICKETRSKLGITSNTEKSGHGPSLDLGLIDEAFAHEDDRQEQAMSPAMITKPMAQLWWASAGGTEKGVWLLAQRMAGRALIQELWKTREFPGIAYFEWYAPESMDRGDPATWRFCMPALGHTVTEATIRAEYNGMKPEEFDRAYLNRTRKKTPPADPNIPAAQWPGLVEEETRPRRQVALAVDVAQDRSHTSIGVASLREDGRLHLELVDYRPGTDWAVPALKRLTELWKPAAVAIGSTGTPAGSLIDDIVAAGITTPEDKDKPHRGHLVVVRTNDFVEACGQIADAMTQGSIAPFHQAELTGAVTGARTRRVGDAWAIDRTASLTDASPFVAVTLARWALLTRGPLVQDDYDPVANVW</sequence>
<dbReference type="Pfam" id="PF03237">
    <property type="entry name" value="Terminase_6N"/>
    <property type="match status" value="1"/>
</dbReference>
<dbReference type="InterPro" id="IPR027417">
    <property type="entry name" value="P-loop_NTPase"/>
</dbReference>
<dbReference type="OrthoDB" id="3188010at2"/>
<reference evidence="2" key="3">
    <citation type="submission" date="2016-02" db="EMBL/GenBank/DDBJ databases">
        <title>Draft genome of pathogenic Streptomyces sp. in Japan.</title>
        <authorList>
            <person name="Tomihama T."/>
            <person name="Ikenaga M."/>
            <person name="Sakai M."/>
            <person name="Okubo T."/>
            <person name="Ikeda S."/>
        </authorList>
    </citation>
    <scope>NUCLEOTIDE SEQUENCE [LARGE SCALE GENOMIC DNA]</scope>
    <source>
        <strain evidence="2">S58</strain>
    </source>
</reference>
<dbReference type="AlphaFoldDB" id="A0A100JLU5"/>
<reference evidence="1 2" key="2">
    <citation type="journal article" date="2016" name="Genome Announc.">
        <title>Draft Genome Sequences of Streptomyces scabiei S58, Streptomyces turgidiscabies T45, and Streptomyces acidiscabies a10, the Pathogens of Potato Common Scab, Isolated in Japan.</title>
        <authorList>
            <person name="Tomihama T."/>
            <person name="Nishi Y."/>
            <person name="Sakai M."/>
            <person name="Ikenaga M."/>
            <person name="Okubo T."/>
            <person name="Ikeda S."/>
        </authorList>
    </citation>
    <scope>NUCLEOTIDE SEQUENCE [LARGE SCALE GENOMIC DNA]</scope>
    <source>
        <strain evidence="1 2">S58</strain>
    </source>
</reference>
<name>A0A100JLU5_STRSC</name>
<reference evidence="2" key="1">
    <citation type="submission" date="2015-11" db="EMBL/GenBank/DDBJ databases">
        <authorList>
            <consortium name="Cross-ministerial Strategic Innovation Promotion Program (SIP) consortium"/>
            <person name="Tomihama T."/>
            <person name="Ikenaga M."/>
            <person name="Sakai M."/>
            <person name="Okubo T."/>
            <person name="Ikeda S."/>
        </authorList>
    </citation>
    <scope>NUCLEOTIDE SEQUENCE [LARGE SCALE GENOMIC DNA]</scope>
    <source>
        <strain evidence="2">S58</strain>
    </source>
</reference>
<proteinExistence type="predicted"/>
<dbReference type="EMBL" id="BCMM01000008">
    <property type="protein sequence ID" value="GAQ61901.1"/>
    <property type="molecule type" value="Genomic_DNA"/>
</dbReference>
<evidence type="ECO:0000313" key="1">
    <source>
        <dbReference type="EMBL" id="GAQ61901.1"/>
    </source>
</evidence>
<dbReference type="Proteomes" id="UP000067448">
    <property type="component" value="Unassembled WGS sequence"/>
</dbReference>
<organism evidence="1 2">
    <name type="scientific">Streptomyces scabiei</name>
    <dbReference type="NCBI Taxonomy" id="1930"/>
    <lineage>
        <taxon>Bacteria</taxon>
        <taxon>Bacillati</taxon>
        <taxon>Actinomycetota</taxon>
        <taxon>Actinomycetes</taxon>
        <taxon>Kitasatosporales</taxon>
        <taxon>Streptomycetaceae</taxon>
        <taxon>Streptomyces</taxon>
    </lineage>
</organism>
<evidence type="ECO:0000313" key="2">
    <source>
        <dbReference type="Proteomes" id="UP000067448"/>
    </source>
</evidence>